<evidence type="ECO:0000256" key="1">
    <source>
        <dbReference type="ARBA" id="ARBA00004613"/>
    </source>
</evidence>
<evidence type="ECO:0000256" key="10">
    <source>
        <dbReference type="PIRSR" id="PIRSR601211-1"/>
    </source>
</evidence>
<comment type="subcellular location">
    <subcellularLocation>
        <location evidence="1 14">Secreted</location>
    </subcellularLocation>
</comment>
<keyword evidence="6 11" id="KW-0106">Calcium</keyword>
<evidence type="ECO:0000313" key="17">
    <source>
        <dbReference type="Proteomes" id="UP000225706"/>
    </source>
</evidence>
<keyword evidence="8 14" id="KW-0443">Lipid metabolism</keyword>
<comment type="catalytic activity">
    <reaction evidence="14">
        <text>a 1,2-diacyl-sn-glycero-3-phosphocholine + H2O = a 1-acyl-sn-glycero-3-phosphocholine + a fatty acid + H(+)</text>
        <dbReference type="Rhea" id="RHEA:15801"/>
        <dbReference type="ChEBI" id="CHEBI:15377"/>
        <dbReference type="ChEBI" id="CHEBI:15378"/>
        <dbReference type="ChEBI" id="CHEBI:28868"/>
        <dbReference type="ChEBI" id="CHEBI:57643"/>
        <dbReference type="ChEBI" id="CHEBI:58168"/>
        <dbReference type="EC" id="3.1.1.4"/>
    </reaction>
</comment>
<dbReference type="InterPro" id="IPR036444">
    <property type="entry name" value="PLipase_A2_dom_sf"/>
</dbReference>
<organism evidence="16 17">
    <name type="scientific">Stylophora pistillata</name>
    <name type="common">Smooth cauliflower coral</name>
    <dbReference type="NCBI Taxonomy" id="50429"/>
    <lineage>
        <taxon>Eukaryota</taxon>
        <taxon>Metazoa</taxon>
        <taxon>Cnidaria</taxon>
        <taxon>Anthozoa</taxon>
        <taxon>Hexacorallia</taxon>
        <taxon>Scleractinia</taxon>
        <taxon>Astrocoeniina</taxon>
        <taxon>Pocilloporidae</taxon>
        <taxon>Stylophora</taxon>
    </lineage>
</organism>
<accession>A0A2B4R815</accession>
<feature type="binding site" evidence="11">
    <location>
        <position position="70"/>
    </location>
    <ligand>
        <name>Ca(2+)</name>
        <dbReference type="ChEBI" id="CHEBI:29108"/>
    </ligand>
</feature>
<dbReference type="GO" id="GO:0005509">
    <property type="term" value="F:calcium ion binding"/>
    <property type="evidence" value="ECO:0007669"/>
    <property type="project" value="InterPro"/>
</dbReference>
<evidence type="ECO:0000256" key="5">
    <source>
        <dbReference type="ARBA" id="ARBA00022801"/>
    </source>
</evidence>
<feature type="active site" evidence="10">
    <location>
        <position position="145"/>
    </location>
</feature>
<comment type="cofactor">
    <cofactor evidence="11">
        <name>Ca(2+)</name>
        <dbReference type="ChEBI" id="CHEBI:29108"/>
    </cofactor>
    <text evidence="11">Binds 1 Ca(2+) ion per subunit.</text>
</comment>
<dbReference type="CDD" id="cd00125">
    <property type="entry name" value="PLA2c"/>
    <property type="match status" value="1"/>
</dbReference>
<dbReference type="OrthoDB" id="5965128at2759"/>
<evidence type="ECO:0000256" key="7">
    <source>
        <dbReference type="ARBA" id="ARBA00022963"/>
    </source>
</evidence>
<feature type="disulfide bond" evidence="12">
    <location>
        <begin position="103"/>
        <end position="137"/>
    </location>
</feature>
<reference evidence="17" key="1">
    <citation type="journal article" date="2017" name="bioRxiv">
        <title>Comparative analysis of the genomes of Stylophora pistillata and Acropora digitifera provides evidence for extensive differences between species of corals.</title>
        <authorList>
            <person name="Voolstra C.R."/>
            <person name="Li Y."/>
            <person name="Liew Y.J."/>
            <person name="Baumgarten S."/>
            <person name="Zoccola D."/>
            <person name="Flot J.-F."/>
            <person name="Tambutte S."/>
            <person name="Allemand D."/>
            <person name="Aranda M."/>
        </authorList>
    </citation>
    <scope>NUCLEOTIDE SEQUENCE [LARGE SCALE GENOMIC DNA]</scope>
</reference>
<evidence type="ECO:0000256" key="6">
    <source>
        <dbReference type="ARBA" id="ARBA00022837"/>
    </source>
</evidence>
<sequence>MAMKMYVWLIFLVLAPKQQVECSPSGSTEAISDEKGVSWARSKRNFLQFGLMILCEVGRNPLDYNGYGCYCGLGGRGTPVDEIDECCYIHDQCYIAIEKSNICSPFPVLSITYKRDGCSKCRGYSKWYLFNGKNSRCMKEVCECDREVVQCYKKYNSKFRNQYKGHDQSKC</sequence>
<evidence type="ECO:0000256" key="13">
    <source>
        <dbReference type="RuleBase" id="RU003654"/>
    </source>
</evidence>
<feature type="binding site" evidence="11">
    <location>
        <position position="72"/>
    </location>
    <ligand>
        <name>Ca(2+)</name>
        <dbReference type="ChEBI" id="CHEBI:29108"/>
    </ligand>
</feature>
<dbReference type="GO" id="GO:0050482">
    <property type="term" value="P:arachidonate secretion"/>
    <property type="evidence" value="ECO:0007669"/>
    <property type="project" value="InterPro"/>
</dbReference>
<evidence type="ECO:0000256" key="14">
    <source>
        <dbReference type="RuleBase" id="RU361236"/>
    </source>
</evidence>
<keyword evidence="5 14" id="KW-0378">Hydrolase</keyword>
<proteinExistence type="inferred from homology"/>
<feature type="binding site" evidence="11">
    <location>
        <position position="91"/>
    </location>
    <ligand>
        <name>Ca(2+)</name>
        <dbReference type="ChEBI" id="CHEBI:29108"/>
    </ligand>
</feature>
<dbReference type="Gene3D" id="1.20.90.10">
    <property type="entry name" value="Phospholipase A2 domain"/>
    <property type="match status" value="1"/>
</dbReference>
<dbReference type="GO" id="GO:0016042">
    <property type="term" value="P:lipid catabolic process"/>
    <property type="evidence" value="ECO:0007669"/>
    <property type="project" value="UniProtKB-KW"/>
</dbReference>
<dbReference type="STRING" id="50429.A0A2B4R815"/>
<evidence type="ECO:0000259" key="15">
    <source>
        <dbReference type="SMART" id="SM00085"/>
    </source>
</evidence>
<feature type="active site" evidence="10">
    <location>
        <position position="90"/>
    </location>
</feature>
<dbReference type="GO" id="GO:0006644">
    <property type="term" value="P:phospholipid metabolic process"/>
    <property type="evidence" value="ECO:0007669"/>
    <property type="project" value="InterPro"/>
</dbReference>
<dbReference type="AlphaFoldDB" id="A0A2B4R815"/>
<dbReference type="PANTHER" id="PTHR11716">
    <property type="entry name" value="PHOSPHOLIPASE A2 FAMILY MEMBER"/>
    <property type="match status" value="1"/>
</dbReference>
<dbReference type="PROSITE" id="PS00118">
    <property type="entry name" value="PA2_HIS"/>
    <property type="match status" value="1"/>
</dbReference>
<dbReference type="PRINTS" id="PR00389">
    <property type="entry name" value="PHPHLIPASEA2"/>
</dbReference>
<dbReference type="SMR" id="A0A2B4R815"/>
<evidence type="ECO:0000256" key="8">
    <source>
        <dbReference type="ARBA" id="ARBA00023098"/>
    </source>
</evidence>
<feature type="domain" description="Phospholipase A2-like central" evidence="15">
    <location>
        <begin position="45"/>
        <end position="168"/>
    </location>
</feature>
<feature type="disulfide bond" evidence="12">
    <location>
        <begin position="71"/>
        <end position="87"/>
    </location>
</feature>
<dbReference type="GO" id="GO:0004623">
    <property type="term" value="F:phospholipase A2 activity"/>
    <property type="evidence" value="ECO:0007669"/>
    <property type="project" value="UniProtKB-EC"/>
</dbReference>
<keyword evidence="4 11" id="KW-0479">Metal-binding</keyword>
<dbReference type="EC" id="3.1.1.4" evidence="2 14"/>
<keyword evidence="7" id="KW-0442">Lipid degradation</keyword>
<comment type="similarity">
    <text evidence="13">Belongs to the phospholipase A2 family.</text>
</comment>
<evidence type="ECO:0000256" key="4">
    <source>
        <dbReference type="ARBA" id="ARBA00022723"/>
    </source>
</evidence>
<dbReference type="InterPro" id="IPR016090">
    <property type="entry name" value="PLA2-like_dom"/>
</dbReference>
<evidence type="ECO:0000313" key="16">
    <source>
        <dbReference type="EMBL" id="PFX13791.1"/>
    </source>
</evidence>
<dbReference type="GO" id="GO:0005576">
    <property type="term" value="C:extracellular region"/>
    <property type="evidence" value="ECO:0007669"/>
    <property type="project" value="UniProtKB-SubCell"/>
</dbReference>
<keyword evidence="17" id="KW-1185">Reference proteome</keyword>
<dbReference type="PANTHER" id="PTHR11716:SF47">
    <property type="entry name" value="PHOSPHOLIPASE A2-ALPHA"/>
    <property type="match status" value="1"/>
</dbReference>
<dbReference type="EMBL" id="LSMT01000895">
    <property type="protein sequence ID" value="PFX13791.1"/>
    <property type="molecule type" value="Genomic_DNA"/>
</dbReference>
<dbReference type="SMART" id="SM00085">
    <property type="entry name" value="PA2c"/>
    <property type="match status" value="1"/>
</dbReference>
<dbReference type="InterPro" id="IPR033113">
    <property type="entry name" value="PLA2_histidine"/>
</dbReference>
<evidence type="ECO:0000256" key="12">
    <source>
        <dbReference type="PIRSR" id="PIRSR601211-3"/>
    </source>
</evidence>
<evidence type="ECO:0000256" key="2">
    <source>
        <dbReference type="ARBA" id="ARBA00013278"/>
    </source>
</evidence>
<dbReference type="Proteomes" id="UP000225706">
    <property type="component" value="Unassembled WGS sequence"/>
</dbReference>
<feature type="disulfide bond" evidence="12">
    <location>
        <begin position="86"/>
        <end position="151"/>
    </location>
</feature>
<evidence type="ECO:0000256" key="11">
    <source>
        <dbReference type="PIRSR" id="PIRSR601211-2"/>
    </source>
</evidence>
<dbReference type="InterPro" id="IPR001211">
    <property type="entry name" value="PLA2"/>
</dbReference>
<keyword evidence="3 14" id="KW-0964">Secreted</keyword>
<feature type="chain" id="PRO_5011818100" description="Phospholipase A2" evidence="14">
    <location>
        <begin position="23"/>
        <end position="171"/>
    </location>
</feature>
<name>A0A2B4R815_STYPI</name>
<keyword evidence="14" id="KW-0732">Signal</keyword>
<protein>
    <recommendedName>
        <fullName evidence="2 14">Phospholipase A2</fullName>
        <ecNumber evidence="2 14">3.1.1.4</ecNumber>
    </recommendedName>
</protein>
<evidence type="ECO:0000256" key="3">
    <source>
        <dbReference type="ARBA" id="ARBA00022525"/>
    </source>
</evidence>
<dbReference type="SUPFAM" id="SSF48619">
    <property type="entry name" value="Phospholipase A2, PLA2"/>
    <property type="match status" value="1"/>
</dbReference>
<evidence type="ECO:0000256" key="9">
    <source>
        <dbReference type="ARBA" id="ARBA00023157"/>
    </source>
</evidence>
<dbReference type="Pfam" id="PF00068">
    <property type="entry name" value="Phospholip_A2_1"/>
    <property type="match status" value="1"/>
</dbReference>
<gene>
    <name evidence="16" type="ORF">AWC38_SpisGene22094</name>
</gene>
<comment type="caution">
    <text evidence="16">The sequence shown here is derived from an EMBL/GenBank/DDBJ whole genome shotgun (WGS) entry which is preliminary data.</text>
</comment>
<feature type="disulfide bond" evidence="12">
    <location>
        <begin position="93"/>
        <end position="144"/>
    </location>
</feature>
<feature type="binding site" evidence="11">
    <location>
        <position position="74"/>
    </location>
    <ligand>
        <name>Ca(2+)</name>
        <dbReference type="ChEBI" id="CHEBI:29108"/>
    </ligand>
</feature>
<feature type="signal peptide" evidence="14">
    <location>
        <begin position="1"/>
        <end position="22"/>
    </location>
</feature>
<keyword evidence="9 12" id="KW-1015">Disulfide bond</keyword>